<dbReference type="InterPro" id="IPR050353">
    <property type="entry name" value="PyrK_electron_transfer"/>
</dbReference>
<dbReference type="Gene3D" id="3.40.50.80">
    <property type="entry name" value="Nucleotide-binding domain of ferredoxin-NADP reductase (FNR) module"/>
    <property type="match status" value="1"/>
</dbReference>
<dbReference type="SUPFAM" id="SSF63380">
    <property type="entry name" value="Riboflavin synthase domain-like"/>
    <property type="match status" value="1"/>
</dbReference>
<dbReference type="PIRSF" id="PIRSF006816">
    <property type="entry name" value="Cyc3_hyd_g"/>
    <property type="match status" value="1"/>
</dbReference>
<organism evidence="3 4">
    <name type="scientific">candidate division TA06 bacterium</name>
    <dbReference type="NCBI Taxonomy" id="2250710"/>
    <lineage>
        <taxon>Bacteria</taxon>
        <taxon>Bacteria division TA06</taxon>
    </lineage>
</organism>
<keyword evidence="1" id="KW-0001">2Fe-2S</keyword>
<reference evidence="3" key="1">
    <citation type="submission" date="2020-07" db="EMBL/GenBank/DDBJ databases">
        <title>Huge and variable diversity of episymbiotic CPR bacteria and DPANN archaea in groundwater ecosystems.</title>
        <authorList>
            <person name="He C.Y."/>
            <person name="Keren R."/>
            <person name="Whittaker M."/>
            <person name="Farag I.F."/>
            <person name="Doudna J."/>
            <person name="Cate J.H.D."/>
            <person name="Banfield J.F."/>
        </authorList>
    </citation>
    <scope>NUCLEOTIDE SEQUENCE</scope>
    <source>
        <strain evidence="3">NC_groundwater_1520_Pr4_B-0.1um_53_5</strain>
    </source>
</reference>
<dbReference type="PROSITE" id="PS51384">
    <property type="entry name" value="FAD_FR"/>
    <property type="match status" value="1"/>
</dbReference>
<dbReference type="InterPro" id="IPR012165">
    <property type="entry name" value="Cyt_c3_hydrogenase_gsu"/>
</dbReference>
<dbReference type="InterPro" id="IPR039261">
    <property type="entry name" value="FNR_nucleotide-bd"/>
</dbReference>
<sequence>MYPIIDRQELAKGNMVLITVEAPQIARKIKPGQFVVLRINETGERVPLTVAYKDLSHGTITIIFMVIGKSTALLGSLKVGDAIKDLVGPLGVTEEFAKLGTIVGIGGGSGIAVLHHLLQGYEAAGNKLIGIIGARERDLLILEDEMKTLCRQLIVTTDDGSYGMHGLVTDALKTLVERDNPEPIDLVIAVGPLVMMRSVCQMTKLYNLKTLVSLNPVMVDATGMCGSCRVTIGGQTKFACVDGPHFDGHLVDFDELIQRNNSYTRDEKTSLLFSIRAK</sequence>
<comment type="cofactor">
    <cofactor evidence="1">
        <name>[2Fe-2S] cluster</name>
        <dbReference type="ChEBI" id="CHEBI:190135"/>
    </cofactor>
    <text evidence="1">Binds 1 [2Fe-2S] cluster per subunit.</text>
</comment>
<dbReference type="GO" id="GO:0006221">
    <property type="term" value="P:pyrimidine nucleotide biosynthetic process"/>
    <property type="evidence" value="ECO:0007669"/>
    <property type="project" value="InterPro"/>
</dbReference>
<name>A0A933ML09_UNCT6</name>
<feature type="binding site" evidence="1">
    <location>
        <position position="228"/>
    </location>
    <ligand>
        <name>[2Fe-2S] cluster</name>
        <dbReference type="ChEBI" id="CHEBI:190135"/>
    </ligand>
</feature>
<dbReference type="EMBL" id="JACQXR010000091">
    <property type="protein sequence ID" value="MBI4726966.1"/>
    <property type="molecule type" value="Genomic_DNA"/>
</dbReference>
<dbReference type="Proteomes" id="UP000736328">
    <property type="component" value="Unassembled WGS sequence"/>
</dbReference>
<evidence type="ECO:0000259" key="2">
    <source>
        <dbReference type="PROSITE" id="PS51384"/>
    </source>
</evidence>
<accession>A0A933ML09</accession>
<keyword evidence="1" id="KW-0408">Iron</keyword>
<dbReference type="Gene3D" id="2.40.30.10">
    <property type="entry name" value="Translation factors"/>
    <property type="match status" value="1"/>
</dbReference>
<keyword evidence="1" id="KW-0411">Iron-sulfur</keyword>
<evidence type="ECO:0000313" key="4">
    <source>
        <dbReference type="Proteomes" id="UP000736328"/>
    </source>
</evidence>
<dbReference type="PANTHER" id="PTHR43513">
    <property type="entry name" value="DIHYDROOROTATE DEHYDROGENASE B (NAD(+)), ELECTRON TRANSFER SUBUNIT"/>
    <property type="match status" value="1"/>
</dbReference>
<dbReference type="GO" id="GO:0016491">
    <property type="term" value="F:oxidoreductase activity"/>
    <property type="evidence" value="ECO:0007669"/>
    <property type="project" value="InterPro"/>
</dbReference>
<dbReference type="NCBIfam" id="NF004862">
    <property type="entry name" value="PRK06222.1"/>
    <property type="match status" value="1"/>
</dbReference>
<evidence type="ECO:0000256" key="1">
    <source>
        <dbReference type="PIRSR" id="PIRSR006816-2"/>
    </source>
</evidence>
<evidence type="ECO:0000313" key="3">
    <source>
        <dbReference type="EMBL" id="MBI4726966.1"/>
    </source>
</evidence>
<comment type="caution">
    <text evidence="3">The sequence shown here is derived from an EMBL/GenBank/DDBJ whole genome shotgun (WGS) entry which is preliminary data.</text>
</comment>
<gene>
    <name evidence="3" type="ORF">HY768_07045</name>
</gene>
<feature type="binding site" evidence="1">
    <location>
        <position position="225"/>
    </location>
    <ligand>
        <name>[2Fe-2S] cluster</name>
        <dbReference type="ChEBI" id="CHEBI:190135"/>
    </ligand>
</feature>
<dbReference type="InterPro" id="IPR017938">
    <property type="entry name" value="Riboflavin_synthase-like_b-brl"/>
</dbReference>
<feature type="binding site" evidence="1">
    <location>
        <position position="240"/>
    </location>
    <ligand>
        <name>[2Fe-2S] cluster</name>
        <dbReference type="ChEBI" id="CHEBI:190135"/>
    </ligand>
</feature>
<dbReference type="GO" id="GO:0051537">
    <property type="term" value="F:2 iron, 2 sulfur cluster binding"/>
    <property type="evidence" value="ECO:0007669"/>
    <property type="project" value="UniProtKB-KW"/>
</dbReference>
<dbReference type="Pfam" id="PF10418">
    <property type="entry name" value="DHODB_Fe-S_bind"/>
    <property type="match status" value="1"/>
</dbReference>
<dbReference type="PANTHER" id="PTHR43513:SF3">
    <property type="entry name" value="DIHYDROOROTATE DEHYDROGENASE B (NAD(+)), ELECTRON TRANSFER SUBUNIT-RELATED"/>
    <property type="match status" value="1"/>
</dbReference>
<protein>
    <submittedName>
        <fullName evidence="3">Sulfide/dihydroorotate dehydrogenase-like FAD/NAD-binding protein</fullName>
    </submittedName>
</protein>
<dbReference type="InterPro" id="IPR017927">
    <property type="entry name" value="FAD-bd_FR_type"/>
</dbReference>
<dbReference type="InterPro" id="IPR019480">
    <property type="entry name" value="Dihydroorotate_DH_Fe-S-bd"/>
</dbReference>
<dbReference type="GO" id="GO:0050660">
    <property type="term" value="F:flavin adenine dinucleotide binding"/>
    <property type="evidence" value="ECO:0007669"/>
    <property type="project" value="InterPro"/>
</dbReference>
<dbReference type="CDD" id="cd06219">
    <property type="entry name" value="DHOD_e_trans_like1"/>
    <property type="match status" value="1"/>
</dbReference>
<dbReference type="GO" id="GO:0046872">
    <property type="term" value="F:metal ion binding"/>
    <property type="evidence" value="ECO:0007669"/>
    <property type="project" value="UniProtKB-KW"/>
</dbReference>
<feature type="domain" description="FAD-binding FR-type" evidence="2">
    <location>
        <begin position="1"/>
        <end position="96"/>
    </location>
</feature>
<dbReference type="SUPFAM" id="SSF52343">
    <property type="entry name" value="Ferredoxin reductase-like, C-terminal NADP-linked domain"/>
    <property type="match status" value="1"/>
</dbReference>
<proteinExistence type="predicted"/>
<dbReference type="AlphaFoldDB" id="A0A933ML09"/>
<keyword evidence="1" id="KW-0479">Metal-binding</keyword>